<comment type="function">
    <text evidence="5">Converts the free carboxyl group of a malonyl-thioester to its methyl ester by transfer of a methyl group from S-adenosyl-L-methionine (SAM). It allows to synthesize pimeloyl-ACP via the fatty acid synthetic pathway.</text>
</comment>
<dbReference type="GO" id="GO:0102130">
    <property type="term" value="F:malonyl-CoA methyltransferase activity"/>
    <property type="evidence" value="ECO:0007669"/>
    <property type="project" value="UniProtKB-EC"/>
</dbReference>
<dbReference type="AlphaFoldDB" id="A0AAW8JHN2"/>
<dbReference type="Proteomes" id="UP001243195">
    <property type="component" value="Unassembled WGS sequence"/>
</dbReference>
<dbReference type="PANTHER" id="PTHR13090">
    <property type="entry name" value="ARGININE-HYDROXYLASE NDUFAF5, MITOCHONDRIAL"/>
    <property type="match status" value="1"/>
</dbReference>
<dbReference type="InterPro" id="IPR050602">
    <property type="entry name" value="Malonyl-ACP_OMT"/>
</dbReference>
<dbReference type="EMBL" id="JAVIDA010000008">
    <property type="protein sequence ID" value="MDQ9071334.1"/>
    <property type="molecule type" value="Genomic_DNA"/>
</dbReference>
<sequence>MIKVNINKSQVARRFAKATQSYNQQAFVQKDICFALIGLIRRFLTQEHLSKVLEIGCGSGNLTTLLLQKIQIDQLYLNDIYPEIEQHFTDFPEISFCIGDVEQIELPAHLDLVCSSSALQWMDDLAKLMSTINHALQPNGYFCFSTFGPDNLQQIKQLTGQGLSYLTMQEIQTMLIEQGFEILHLSEETKTLSFEHPKDILKHLKATGVTATASGHRWNKASLQSFYQDYQKYGYFDAMNQMKYPLTYHPIYCVARREK</sequence>
<dbReference type="NCBIfam" id="TIGR02072">
    <property type="entry name" value="BioC"/>
    <property type="match status" value="1"/>
</dbReference>
<keyword evidence="2 5" id="KW-0808">Transferase</keyword>
<protein>
    <recommendedName>
        <fullName evidence="5">Malonyl-[acyl-carrier protein] O-methyltransferase</fullName>
        <shortName evidence="5">Malonyl-ACP O-methyltransferase</shortName>
        <ecNumber evidence="5">2.1.1.197</ecNumber>
    </recommendedName>
    <alternativeName>
        <fullName evidence="5">Biotin synthesis protein BioC</fullName>
    </alternativeName>
</protein>
<keyword evidence="1 5" id="KW-0489">Methyltransferase</keyword>
<comment type="pathway">
    <text evidence="5">Cofactor biosynthesis; biotin biosynthesis.</text>
</comment>
<dbReference type="EC" id="2.1.1.197" evidence="5"/>
<evidence type="ECO:0000256" key="1">
    <source>
        <dbReference type="ARBA" id="ARBA00022603"/>
    </source>
</evidence>
<dbReference type="GO" id="GO:0032259">
    <property type="term" value="P:methylation"/>
    <property type="evidence" value="ECO:0007669"/>
    <property type="project" value="UniProtKB-KW"/>
</dbReference>
<dbReference type="Gene3D" id="3.40.50.150">
    <property type="entry name" value="Vaccinia Virus protein VP39"/>
    <property type="match status" value="1"/>
</dbReference>
<reference evidence="6" key="1">
    <citation type="submission" date="2023-08" db="EMBL/GenBank/DDBJ databases">
        <title>Emergence of clinically-relevant ST2 carbapenem-resistant Acinetobacter baumannii strains in hospital sewages in Zhejiang, East of China.</title>
        <authorList>
            <person name="Kaichao C."/>
            <person name="Zhang R."/>
        </authorList>
    </citation>
    <scope>NUCLEOTIDE SEQUENCE</scope>
    <source>
        <strain evidence="6">M-SY-60</strain>
    </source>
</reference>
<evidence type="ECO:0000256" key="3">
    <source>
        <dbReference type="ARBA" id="ARBA00022691"/>
    </source>
</evidence>
<keyword evidence="3 5" id="KW-0949">S-adenosyl-L-methionine</keyword>
<evidence type="ECO:0000313" key="7">
    <source>
        <dbReference type="Proteomes" id="UP001243195"/>
    </source>
</evidence>
<dbReference type="PANTHER" id="PTHR13090:SF1">
    <property type="entry name" value="ARGININE-HYDROXYLASE NDUFAF5, MITOCHONDRIAL"/>
    <property type="match status" value="1"/>
</dbReference>
<organism evidence="6 7">
    <name type="scientific">Acinetobacter gerneri</name>
    <dbReference type="NCBI Taxonomy" id="202952"/>
    <lineage>
        <taxon>Bacteria</taxon>
        <taxon>Pseudomonadati</taxon>
        <taxon>Pseudomonadota</taxon>
        <taxon>Gammaproteobacteria</taxon>
        <taxon>Moraxellales</taxon>
        <taxon>Moraxellaceae</taxon>
        <taxon>Acinetobacter</taxon>
    </lineage>
</organism>
<dbReference type="InterPro" id="IPR029063">
    <property type="entry name" value="SAM-dependent_MTases_sf"/>
</dbReference>
<keyword evidence="4 5" id="KW-0093">Biotin biosynthesis</keyword>
<dbReference type="HAMAP" id="MF_00835">
    <property type="entry name" value="BioC"/>
    <property type="match status" value="1"/>
</dbReference>
<dbReference type="SUPFAM" id="SSF53335">
    <property type="entry name" value="S-adenosyl-L-methionine-dependent methyltransferases"/>
    <property type="match status" value="1"/>
</dbReference>
<comment type="caution">
    <text evidence="6">The sequence shown here is derived from an EMBL/GenBank/DDBJ whole genome shotgun (WGS) entry which is preliminary data.</text>
</comment>
<evidence type="ECO:0000256" key="2">
    <source>
        <dbReference type="ARBA" id="ARBA00022679"/>
    </source>
</evidence>
<gene>
    <name evidence="5 6" type="primary">bioC</name>
    <name evidence="6" type="ORF">RFH51_07690</name>
</gene>
<name>A0AAW8JHN2_9GAMM</name>
<evidence type="ECO:0000256" key="4">
    <source>
        <dbReference type="ARBA" id="ARBA00022756"/>
    </source>
</evidence>
<evidence type="ECO:0000313" key="6">
    <source>
        <dbReference type="EMBL" id="MDQ9071334.1"/>
    </source>
</evidence>
<comment type="catalytic activity">
    <reaction evidence="5">
        <text>malonyl-[ACP] + S-adenosyl-L-methionine = malonyl-[ACP] methyl ester + S-adenosyl-L-homocysteine</text>
        <dbReference type="Rhea" id="RHEA:17105"/>
        <dbReference type="Rhea" id="RHEA-COMP:9623"/>
        <dbReference type="Rhea" id="RHEA-COMP:9954"/>
        <dbReference type="ChEBI" id="CHEBI:57856"/>
        <dbReference type="ChEBI" id="CHEBI:59789"/>
        <dbReference type="ChEBI" id="CHEBI:78449"/>
        <dbReference type="ChEBI" id="CHEBI:78845"/>
        <dbReference type="EC" id="2.1.1.197"/>
    </reaction>
</comment>
<accession>A0AAW8JHN2</accession>
<dbReference type="GO" id="GO:0010340">
    <property type="term" value="F:carboxyl-O-methyltransferase activity"/>
    <property type="evidence" value="ECO:0007669"/>
    <property type="project" value="UniProtKB-UniRule"/>
</dbReference>
<evidence type="ECO:0000256" key="5">
    <source>
        <dbReference type="HAMAP-Rule" id="MF_00835"/>
    </source>
</evidence>
<comment type="similarity">
    <text evidence="5">Belongs to the methyltransferase superfamily.</text>
</comment>
<dbReference type="CDD" id="cd02440">
    <property type="entry name" value="AdoMet_MTases"/>
    <property type="match status" value="1"/>
</dbReference>
<dbReference type="GO" id="GO:0009102">
    <property type="term" value="P:biotin biosynthetic process"/>
    <property type="evidence" value="ECO:0007669"/>
    <property type="project" value="UniProtKB-UniRule"/>
</dbReference>
<dbReference type="Pfam" id="PF13489">
    <property type="entry name" value="Methyltransf_23"/>
    <property type="match status" value="1"/>
</dbReference>
<dbReference type="InterPro" id="IPR011814">
    <property type="entry name" value="BioC"/>
</dbReference>
<proteinExistence type="inferred from homology"/>